<evidence type="ECO:0000313" key="2">
    <source>
        <dbReference type="EMBL" id="GGH82164.1"/>
    </source>
</evidence>
<dbReference type="Pfam" id="PF03702">
    <property type="entry name" value="AnmK"/>
    <property type="match status" value="1"/>
</dbReference>
<proteinExistence type="inferred from homology"/>
<dbReference type="HAMAP" id="MF_01270">
    <property type="entry name" value="AnhMurNAc_kinase"/>
    <property type="match status" value="1"/>
</dbReference>
<keyword evidence="1" id="KW-0119">Carbohydrate metabolism</keyword>
<evidence type="ECO:0000256" key="1">
    <source>
        <dbReference type="HAMAP-Rule" id="MF_01270"/>
    </source>
</evidence>
<name>A0ABQ1ZXY3_9BACL</name>
<dbReference type="PANTHER" id="PTHR30605:SF0">
    <property type="entry name" value="ANHYDRO-N-ACETYLMURAMIC ACID KINASE"/>
    <property type="match status" value="1"/>
</dbReference>
<sequence length="403" mass="42928">MIRIEFDRGSAIAVGLMSGTSLDGVDAAVVRIEGCGLSAKAELLHARSFPYGDALRERLKDLCVPERSRVDDICGMNALLAEMFAEAARQAVSEAGLSMQDVDFASSHGQTIWHIPEHGPGERDLESRDPARFRSTLQIGDLSVLSKRLGVPVVGDFRPGDMAAGGQGAPLAPYGDLILFRDEKRGRLLQNIGGIGNCTALPAGAEPEDVFAFDTGPGNMVIDQAAWLLSGGKMTYDDGGAWASSGTPCEALVDKMLEHPYFRQAPPKSTGREVFGKAYTQAFVELAREGFRLGDADIVASATLFTARSIAESCRNFVFPRCRIDEVIVSGGGARNAELMRMLALLLPEQRVCSSNAFGVDDEAKEAVIFALLGNDFLRGVPNHLPSATGASVATVLGKLALP</sequence>
<organism evidence="2 3">
    <name type="scientific">Saccharibacillus endophyticus</name>
    <dbReference type="NCBI Taxonomy" id="2060666"/>
    <lineage>
        <taxon>Bacteria</taxon>
        <taxon>Bacillati</taxon>
        <taxon>Bacillota</taxon>
        <taxon>Bacilli</taxon>
        <taxon>Bacillales</taxon>
        <taxon>Paenibacillaceae</taxon>
        <taxon>Saccharibacillus</taxon>
    </lineage>
</organism>
<dbReference type="Gene3D" id="3.30.420.40">
    <property type="match status" value="2"/>
</dbReference>
<keyword evidence="3" id="KW-1185">Reference proteome</keyword>
<dbReference type="GO" id="GO:0016301">
    <property type="term" value="F:kinase activity"/>
    <property type="evidence" value="ECO:0007669"/>
    <property type="project" value="UniProtKB-KW"/>
</dbReference>
<dbReference type="NCBIfam" id="NF007148">
    <property type="entry name" value="PRK09585.3-2"/>
    <property type="match status" value="1"/>
</dbReference>
<comment type="pathway">
    <text evidence="1">Amino-sugar metabolism; 1,6-anhydro-N-acetylmuramate degradation.</text>
</comment>
<keyword evidence="1" id="KW-0547">Nucleotide-binding</keyword>
<accession>A0ABQ1ZXY3</accession>
<dbReference type="Proteomes" id="UP000605427">
    <property type="component" value="Unassembled WGS sequence"/>
</dbReference>
<gene>
    <name evidence="1 2" type="primary">anmK</name>
    <name evidence="2" type="ORF">GCM10007362_33060</name>
</gene>
<dbReference type="EMBL" id="BMDD01000004">
    <property type="protein sequence ID" value="GGH82164.1"/>
    <property type="molecule type" value="Genomic_DNA"/>
</dbReference>
<dbReference type="RefSeq" id="WP_172245470.1">
    <property type="nucleotide sequence ID" value="NZ_BMDD01000004.1"/>
</dbReference>
<protein>
    <recommendedName>
        <fullName evidence="1">Anhydro-N-acetylmuramic acid kinase</fullName>
        <ecNumber evidence="1">2.7.1.170</ecNumber>
    </recommendedName>
    <alternativeName>
        <fullName evidence="1">AnhMurNAc kinase</fullName>
    </alternativeName>
</protein>
<comment type="similarity">
    <text evidence="1">Belongs to the anhydro-N-acetylmuramic acid kinase family.</text>
</comment>
<comment type="catalytic activity">
    <reaction evidence="1">
        <text>1,6-anhydro-N-acetyl-beta-muramate + ATP + H2O = N-acetyl-D-muramate 6-phosphate + ADP + H(+)</text>
        <dbReference type="Rhea" id="RHEA:24952"/>
        <dbReference type="ChEBI" id="CHEBI:15377"/>
        <dbReference type="ChEBI" id="CHEBI:15378"/>
        <dbReference type="ChEBI" id="CHEBI:30616"/>
        <dbReference type="ChEBI" id="CHEBI:58690"/>
        <dbReference type="ChEBI" id="CHEBI:58722"/>
        <dbReference type="ChEBI" id="CHEBI:456216"/>
        <dbReference type="EC" id="2.7.1.170"/>
    </reaction>
</comment>
<dbReference type="InterPro" id="IPR005338">
    <property type="entry name" value="Anhydro_N_Ac-Mur_kinase"/>
</dbReference>
<keyword evidence="1" id="KW-0808">Transferase</keyword>
<dbReference type="InterPro" id="IPR043129">
    <property type="entry name" value="ATPase_NBD"/>
</dbReference>
<evidence type="ECO:0000313" key="3">
    <source>
        <dbReference type="Proteomes" id="UP000605427"/>
    </source>
</evidence>
<reference evidence="3" key="1">
    <citation type="journal article" date="2019" name="Int. J. Syst. Evol. Microbiol.">
        <title>The Global Catalogue of Microorganisms (GCM) 10K type strain sequencing project: providing services to taxonomists for standard genome sequencing and annotation.</title>
        <authorList>
            <consortium name="The Broad Institute Genomics Platform"/>
            <consortium name="The Broad Institute Genome Sequencing Center for Infectious Disease"/>
            <person name="Wu L."/>
            <person name="Ma J."/>
        </authorList>
    </citation>
    <scope>NUCLEOTIDE SEQUENCE [LARGE SCALE GENOMIC DNA]</scope>
    <source>
        <strain evidence="3">CCM 8702</strain>
    </source>
</reference>
<keyword evidence="1" id="KW-0067">ATP-binding</keyword>
<dbReference type="PANTHER" id="PTHR30605">
    <property type="entry name" value="ANHYDRO-N-ACETYLMURAMIC ACID KINASE"/>
    <property type="match status" value="1"/>
</dbReference>
<feature type="binding site" evidence="1">
    <location>
        <begin position="19"/>
        <end position="26"/>
    </location>
    <ligand>
        <name>ATP</name>
        <dbReference type="ChEBI" id="CHEBI:30616"/>
    </ligand>
</feature>
<comment type="pathway">
    <text evidence="1">Cell wall biogenesis; peptidoglycan recycling.</text>
</comment>
<dbReference type="EC" id="2.7.1.170" evidence="1"/>
<comment type="caution">
    <text evidence="2">The sequence shown here is derived from an EMBL/GenBank/DDBJ whole genome shotgun (WGS) entry which is preliminary data.</text>
</comment>
<comment type="function">
    <text evidence="1">Catalyzes the specific phosphorylation of 1,6-anhydro-N-acetylmuramic acid (anhMurNAc) with the simultaneous cleavage of the 1,6-anhydro ring, generating MurNAc-6-P. Is required for the utilization of anhMurNAc either imported from the medium or derived from its own cell wall murein, and thus plays a role in cell wall recycling.</text>
</comment>
<keyword evidence="1 2" id="KW-0418">Kinase</keyword>
<dbReference type="SUPFAM" id="SSF53067">
    <property type="entry name" value="Actin-like ATPase domain"/>
    <property type="match status" value="1"/>
</dbReference>
<dbReference type="CDD" id="cd24050">
    <property type="entry name" value="ASKHA_NBD_ANMK"/>
    <property type="match status" value="1"/>
</dbReference>